<evidence type="ECO:0000256" key="5">
    <source>
        <dbReference type="ARBA" id="ARBA00023002"/>
    </source>
</evidence>
<dbReference type="InParanoid" id="A0A409YRN8"/>
<dbReference type="Pfam" id="PF00881">
    <property type="entry name" value="Nitroreductase"/>
    <property type="match status" value="1"/>
</dbReference>
<comment type="caution">
    <text evidence="8">The sequence shown here is derived from an EMBL/GenBank/DDBJ whole genome shotgun (WGS) entry which is preliminary data.</text>
</comment>
<evidence type="ECO:0000256" key="6">
    <source>
        <dbReference type="ARBA" id="ARBA00023242"/>
    </source>
</evidence>
<dbReference type="InterPro" id="IPR029479">
    <property type="entry name" value="Nitroreductase"/>
</dbReference>
<evidence type="ECO:0000313" key="9">
    <source>
        <dbReference type="Proteomes" id="UP000284706"/>
    </source>
</evidence>
<dbReference type="Proteomes" id="UP000284706">
    <property type="component" value="Unassembled WGS sequence"/>
</dbReference>
<dbReference type="InterPro" id="IPR000415">
    <property type="entry name" value="Nitroreductase-like"/>
</dbReference>
<keyword evidence="6" id="KW-0539">Nucleus</keyword>
<dbReference type="SUPFAM" id="SSF55469">
    <property type="entry name" value="FMN-dependent nitroreductase-like"/>
    <property type="match status" value="1"/>
</dbReference>
<dbReference type="PANTHER" id="PTHR43035:SF1">
    <property type="entry name" value="FATTY ACID REPRESSION MUTANT PROTEIN 2-RELATED"/>
    <property type="match status" value="1"/>
</dbReference>
<proteinExistence type="inferred from homology"/>
<evidence type="ECO:0000256" key="3">
    <source>
        <dbReference type="ARBA" id="ARBA00007118"/>
    </source>
</evidence>
<dbReference type="OrthoDB" id="2138173at2759"/>
<keyword evidence="5" id="KW-0560">Oxidoreductase</keyword>
<dbReference type="PANTHER" id="PTHR43035">
    <property type="entry name" value="FATTY ACID REPRESSION MUTANT PROTEIN 2-RELATED"/>
    <property type="match status" value="1"/>
</dbReference>
<gene>
    <name evidence="8" type="ORF">CVT26_009239</name>
</gene>
<name>A0A409YRN8_9AGAR</name>
<evidence type="ECO:0000256" key="2">
    <source>
        <dbReference type="ARBA" id="ARBA00004496"/>
    </source>
</evidence>
<dbReference type="GO" id="GO:0016491">
    <property type="term" value="F:oxidoreductase activity"/>
    <property type="evidence" value="ECO:0007669"/>
    <property type="project" value="UniProtKB-KW"/>
</dbReference>
<feature type="domain" description="Nitroreductase" evidence="7">
    <location>
        <begin position="13"/>
        <end position="182"/>
    </location>
</feature>
<reference evidence="8 9" key="1">
    <citation type="journal article" date="2018" name="Evol. Lett.">
        <title>Horizontal gene cluster transfer increased hallucinogenic mushroom diversity.</title>
        <authorList>
            <person name="Reynolds H.T."/>
            <person name="Vijayakumar V."/>
            <person name="Gluck-Thaler E."/>
            <person name="Korotkin H.B."/>
            <person name="Matheny P.B."/>
            <person name="Slot J.C."/>
        </authorList>
    </citation>
    <scope>NUCLEOTIDE SEQUENCE [LARGE SCALE GENOMIC DNA]</scope>
    <source>
        <strain evidence="8 9">SRW20</strain>
    </source>
</reference>
<keyword evidence="4" id="KW-0963">Cytoplasm</keyword>
<comment type="subcellular location">
    <subcellularLocation>
        <location evidence="2">Cytoplasm</location>
    </subcellularLocation>
    <subcellularLocation>
        <location evidence="1">Nucleus</location>
    </subcellularLocation>
</comment>
<dbReference type="FunFam" id="3.40.109.10:FF:000001">
    <property type="entry name" value="Nitroreductase family"/>
    <property type="match status" value="1"/>
</dbReference>
<dbReference type="STRING" id="231916.A0A409YRN8"/>
<dbReference type="AlphaFoldDB" id="A0A409YRN8"/>
<dbReference type="CDD" id="cd02140">
    <property type="entry name" value="Frm2-like"/>
    <property type="match status" value="1"/>
</dbReference>
<dbReference type="GO" id="GO:0034599">
    <property type="term" value="P:cellular response to oxidative stress"/>
    <property type="evidence" value="ECO:0007669"/>
    <property type="project" value="InterPro"/>
</dbReference>
<keyword evidence="9" id="KW-1185">Reference proteome</keyword>
<evidence type="ECO:0000256" key="4">
    <source>
        <dbReference type="ARBA" id="ARBA00022490"/>
    </source>
</evidence>
<evidence type="ECO:0000259" key="7">
    <source>
        <dbReference type="Pfam" id="PF00881"/>
    </source>
</evidence>
<dbReference type="EMBL" id="NHYE01000448">
    <property type="protein sequence ID" value="PPR05666.1"/>
    <property type="molecule type" value="Genomic_DNA"/>
</dbReference>
<organism evidence="8 9">
    <name type="scientific">Gymnopilus dilepis</name>
    <dbReference type="NCBI Taxonomy" id="231916"/>
    <lineage>
        <taxon>Eukaryota</taxon>
        <taxon>Fungi</taxon>
        <taxon>Dikarya</taxon>
        <taxon>Basidiomycota</taxon>
        <taxon>Agaricomycotina</taxon>
        <taxon>Agaricomycetes</taxon>
        <taxon>Agaricomycetidae</taxon>
        <taxon>Agaricales</taxon>
        <taxon>Agaricineae</taxon>
        <taxon>Hymenogastraceae</taxon>
        <taxon>Gymnopilus</taxon>
    </lineage>
</organism>
<evidence type="ECO:0000313" key="8">
    <source>
        <dbReference type="EMBL" id="PPR05666.1"/>
    </source>
</evidence>
<dbReference type="GO" id="GO:0005634">
    <property type="term" value="C:nucleus"/>
    <property type="evidence" value="ECO:0007669"/>
    <property type="project" value="UniProtKB-SubCell"/>
</dbReference>
<accession>A0A409YRN8</accession>
<comment type="similarity">
    <text evidence="3">Belongs to the nitroreductase family.</text>
</comment>
<protein>
    <recommendedName>
        <fullName evidence="7">Nitroreductase domain-containing protein</fullName>
    </recommendedName>
</protein>
<dbReference type="Gene3D" id="3.40.109.10">
    <property type="entry name" value="NADH Oxidase"/>
    <property type="match status" value="1"/>
</dbReference>
<dbReference type="InterPro" id="IPR033877">
    <property type="entry name" value="Frm2/Hbn1"/>
</dbReference>
<evidence type="ECO:0000256" key="1">
    <source>
        <dbReference type="ARBA" id="ARBA00004123"/>
    </source>
</evidence>
<dbReference type="GO" id="GO:0005737">
    <property type="term" value="C:cytoplasm"/>
    <property type="evidence" value="ECO:0007669"/>
    <property type="project" value="UniProtKB-SubCell"/>
</dbReference>
<sequence length="209" mass="23607">MPSADEVPFLEAIKIRRSTITLTKESPISDDRIVDLVQQAIKHAPSPFHVQSCRAVILFGADHDKLWDFALTRAREKLSPEMLARSEPKIGEYKAAYGTVLFFEDTQAVKKFPQQLQDLIGQFPEWSEHSNGMNQFITWTALNTEGLGANLQHYQTLIRDDVIATWNVPETWLLRAQLVFGKATGPPRGGVDKEFAPLEDRVLVYGKDV</sequence>